<dbReference type="SUPFAM" id="SSF54001">
    <property type="entry name" value="Cysteine proteinases"/>
    <property type="match status" value="1"/>
</dbReference>
<dbReference type="InterPro" id="IPR025660">
    <property type="entry name" value="Pept_his_AS"/>
</dbReference>
<feature type="chain" id="PRO_5046260072" evidence="4">
    <location>
        <begin position="18"/>
        <end position="344"/>
    </location>
</feature>
<dbReference type="PANTHER" id="PTHR12411">
    <property type="entry name" value="CYSTEINE PROTEASE FAMILY C1-RELATED"/>
    <property type="match status" value="1"/>
</dbReference>
<evidence type="ECO:0000256" key="1">
    <source>
        <dbReference type="ARBA" id="ARBA00008455"/>
    </source>
</evidence>
<keyword evidence="2" id="KW-0865">Zymogen</keyword>
<dbReference type="Proteomes" id="UP001165060">
    <property type="component" value="Unassembled WGS sequence"/>
</dbReference>
<protein>
    <submittedName>
        <fullName evidence="7">Uncharacterized protein</fullName>
    </submittedName>
</protein>
<feature type="signal peptide" evidence="4">
    <location>
        <begin position="1"/>
        <end position="17"/>
    </location>
</feature>
<evidence type="ECO:0000256" key="4">
    <source>
        <dbReference type="SAM" id="SignalP"/>
    </source>
</evidence>
<dbReference type="InterPro" id="IPR039417">
    <property type="entry name" value="Peptidase_C1A_papain-like"/>
</dbReference>
<dbReference type="InterPro" id="IPR000668">
    <property type="entry name" value="Peptidase_C1A_C"/>
</dbReference>
<dbReference type="PROSITE" id="PS00139">
    <property type="entry name" value="THIOL_PROTEASE_CYS"/>
    <property type="match status" value="1"/>
</dbReference>
<proteinExistence type="inferred from homology"/>
<dbReference type="PRINTS" id="PR00705">
    <property type="entry name" value="PAPAIN"/>
</dbReference>
<evidence type="ECO:0000313" key="8">
    <source>
        <dbReference type="Proteomes" id="UP001165060"/>
    </source>
</evidence>
<reference evidence="7 8" key="1">
    <citation type="journal article" date="2023" name="Commun. Biol.">
        <title>Genome analysis of Parmales, the sister group of diatoms, reveals the evolutionary specialization of diatoms from phago-mixotrophs to photoautotrophs.</title>
        <authorList>
            <person name="Ban H."/>
            <person name="Sato S."/>
            <person name="Yoshikawa S."/>
            <person name="Yamada K."/>
            <person name="Nakamura Y."/>
            <person name="Ichinomiya M."/>
            <person name="Sato N."/>
            <person name="Blanc-Mathieu R."/>
            <person name="Endo H."/>
            <person name="Kuwata A."/>
            <person name="Ogata H."/>
        </authorList>
    </citation>
    <scope>NUCLEOTIDE SEQUENCE [LARGE SCALE GENOMIC DNA]</scope>
</reference>
<name>A0ABQ6MYA1_9STRA</name>
<organism evidence="7 8">
    <name type="scientific">Tetraparma gracilis</name>
    <dbReference type="NCBI Taxonomy" id="2962635"/>
    <lineage>
        <taxon>Eukaryota</taxon>
        <taxon>Sar</taxon>
        <taxon>Stramenopiles</taxon>
        <taxon>Ochrophyta</taxon>
        <taxon>Bolidophyceae</taxon>
        <taxon>Parmales</taxon>
        <taxon>Triparmaceae</taxon>
        <taxon>Tetraparma</taxon>
    </lineage>
</organism>
<keyword evidence="3" id="KW-1015">Disulfide bond</keyword>
<dbReference type="Pfam" id="PF08246">
    <property type="entry name" value="Inhibitor_I29"/>
    <property type="match status" value="1"/>
</dbReference>
<evidence type="ECO:0000256" key="3">
    <source>
        <dbReference type="ARBA" id="ARBA00023157"/>
    </source>
</evidence>
<comment type="similarity">
    <text evidence="1">Belongs to the peptidase C1 family.</text>
</comment>
<dbReference type="EMBL" id="BRYB01004713">
    <property type="protein sequence ID" value="GMI35536.1"/>
    <property type="molecule type" value="Genomic_DNA"/>
</dbReference>
<dbReference type="Pfam" id="PF00112">
    <property type="entry name" value="Peptidase_C1"/>
    <property type="match status" value="1"/>
</dbReference>
<accession>A0ABQ6MYA1</accession>
<feature type="domain" description="Peptidase C1A papain C-terminal" evidence="5">
    <location>
        <begin position="127"/>
        <end position="343"/>
    </location>
</feature>
<dbReference type="SMART" id="SM00848">
    <property type="entry name" value="Inhibitor_I29"/>
    <property type="match status" value="1"/>
</dbReference>
<dbReference type="SMART" id="SM00645">
    <property type="entry name" value="Pept_C1"/>
    <property type="match status" value="1"/>
</dbReference>
<feature type="domain" description="Cathepsin propeptide inhibitor" evidence="6">
    <location>
        <begin position="34"/>
        <end position="89"/>
    </location>
</feature>
<dbReference type="PROSITE" id="PS00639">
    <property type="entry name" value="THIOL_PROTEASE_HIS"/>
    <property type="match status" value="1"/>
</dbReference>
<dbReference type="InterPro" id="IPR013201">
    <property type="entry name" value="Prot_inhib_I29"/>
</dbReference>
<evidence type="ECO:0000259" key="5">
    <source>
        <dbReference type="SMART" id="SM00645"/>
    </source>
</evidence>
<dbReference type="CDD" id="cd02248">
    <property type="entry name" value="Peptidase_C1A"/>
    <property type="match status" value="1"/>
</dbReference>
<evidence type="ECO:0000259" key="6">
    <source>
        <dbReference type="SMART" id="SM00848"/>
    </source>
</evidence>
<comment type="caution">
    <text evidence="7">The sequence shown here is derived from an EMBL/GenBank/DDBJ whole genome shotgun (WGS) entry which is preliminary data.</text>
</comment>
<dbReference type="InterPro" id="IPR038765">
    <property type="entry name" value="Papain-like_cys_pep_sf"/>
</dbReference>
<keyword evidence="4" id="KW-0732">Signal</keyword>
<sequence length="344" mass="36933">MKFSTAALLLTAATASATTFDANVHDKDHYEVKFVDWMNEHDVKLSGTEFSARLKIFADAEDHINAHNAAKKSWTMAHNKFSHLTKSEFREAAGLGINIPENVASKTGMNPLRLPTPRAQLRGSSSTASSVDWVDSGAVTGVKDQGSCGSCWSFSTTGAIEGAYQRKTGELVSFSEQNLVSCDTYDSACNGGLMDYAFQWIQENDGLCREDDYPYVSGAGSVPSCDTSCDKVEGSAVTQWTDVDATDEAMMEALSVGPVSIAIEADEETFQYYSSGVLTASCGTNLDHGVLAVGYGTMDGTDYYRVKNSWGSTWGSDGYIYLERGVSQTGGQCGMLSAASYPTL</sequence>
<gene>
    <name evidence="7" type="ORF">TeGR_g6935</name>
</gene>
<evidence type="ECO:0000313" key="7">
    <source>
        <dbReference type="EMBL" id="GMI35536.1"/>
    </source>
</evidence>
<dbReference type="Gene3D" id="3.90.70.10">
    <property type="entry name" value="Cysteine proteinases"/>
    <property type="match status" value="1"/>
</dbReference>
<evidence type="ECO:0000256" key="2">
    <source>
        <dbReference type="ARBA" id="ARBA00023145"/>
    </source>
</evidence>
<dbReference type="InterPro" id="IPR000169">
    <property type="entry name" value="Pept_cys_AS"/>
</dbReference>
<dbReference type="InterPro" id="IPR013128">
    <property type="entry name" value="Peptidase_C1A"/>
</dbReference>
<keyword evidence="8" id="KW-1185">Reference proteome</keyword>